<reference evidence="2 3" key="1">
    <citation type="submission" date="2024-11" db="EMBL/GenBank/DDBJ databases">
        <title>Chromosome-level genome assembly of Eucalyptus globulus Labill. provides insights into its genome evolution.</title>
        <authorList>
            <person name="Li X."/>
        </authorList>
    </citation>
    <scope>NUCLEOTIDE SEQUENCE [LARGE SCALE GENOMIC DNA]</scope>
    <source>
        <strain evidence="2">CL2024</strain>
        <tissue evidence="2">Fresh tender leaves</tissue>
    </source>
</reference>
<proteinExistence type="predicted"/>
<name>A0ABD3IJC4_EUCGL</name>
<feature type="region of interest" description="Disordered" evidence="1">
    <location>
        <begin position="1"/>
        <end position="61"/>
    </location>
</feature>
<organism evidence="2 3">
    <name type="scientific">Eucalyptus globulus</name>
    <name type="common">Tasmanian blue gum</name>
    <dbReference type="NCBI Taxonomy" id="34317"/>
    <lineage>
        <taxon>Eukaryota</taxon>
        <taxon>Viridiplantae</taxon>
        <taxon>Streptophyta</taxon>
        <taxon>Embryophyta</taxon>
        <taxon>Tracheophyta</taxon>
        <taxon>Spermatophyta</taxon>
        <taxon>Magnoliopsida</taxon>
        <taxon>eudicotyledons</taxon>
        <taxon>Gunneridae</taxon>
        <taxon>Pentapetalae</taxon>
        <taxon>rosids</taxon>
        <taxon>malvids</taxon>
        <taxon>Myrtales</taxon>
        <taxon>Myrtaceae</taxon>
        <taxon>Myrtoideae</taxon>
        <taxon>Eucalypteae</taxon>
        <taxon>Eucalyptus</taxon>
    </lineage>
</organism>
<dbReference type="PANTHER" id="PTHR35318">
    <property type="entry name" value="BNAA10G08410D PROTEIN"/>
    <property type="match status" value="1"/>
</dbReference>
<protein>
    <submittedName>
        <fullName evidence="2">Uncharacterized protein</fullName>
    </submittedName>
</protein>
<accession>A0ABD3IJC4</accession>
<gene>
    <name evidence="2" type="ORF">ACJRO7_006661</name>
</gene>
<dbReference type="Proteomes" id="UP001634007">
    <property type="component" value="Unassembled WGS sequence"/>
</dbReference>
<dbReference type="PANTHER" id="PTHR35318:SF2">
    <property type="entry name" value="OS08G0138900 PROTEIN"/>
    <property type="match status" value="1"/>
</dbReference>
<dbReference type="AlphaFoldDB" id="A0ABD3IJC4"/>
<dbReference type="EMBL" id="JBJKBG010000011">
    <property type="protein sequence ID" value="KAL3714793.1"/>
    <property type="molecule type" value="Genomic_DNA"/>
</dbReference>
<evidence type="ECO:0000313" key="3">
    <source>
        <dbReference type="Proteomes" id="UP001634007"/>
    </source>
</evidence>
<comment type="caution">
    <text evidence="2">The sequence shown here is derived from an EMBL/GenBank/DDBJ whole genome shotgun (WGS) entry which is preliminary data.</text>
</comment>
<sequence length="141" mass="14756">MKFFSDLRSCYRPGAGVGDDPASTLQEEDARAPLSRGGVGSAGRRRRSPGGRSRAEAGGHWRPALSVISEDNDAAAVAAAVVRAAGAAKSRERGANAVKRPPPSKGGTAAKRAQSFGDREDYRPSPLSMFVPAFSPTPFMI</sequence>
<evidence type="ECO:0000313" key="2">
    <source>
        <dbReference type="EMBL" id="KAL3714793.1"/>
    </source>
</evidence>
<evidence type="ECO:0000256" key="1">
    <source>
        <dbReference type="SAM" id="MobiDB-lite"/>
    </source>
</evidence>
<keyword evidence="3" id="KW-1185">Reference proteome</keyword>
<feature type="region of interest" description="Disordered" evidence="1">
    <location>
        <begin position="86"/>
        <end position="129"/>
    </location>
</feature>